<gene>
    <name evidence="2" type="ORF">FSB_LOCUS58003</name>
</gene>
<organism evidence="2">
    <name type="scientific">Fagus sylvatica</name>
    <name type="common">Beechnut</name>
    <dbReference type="NCBI Taxonomy" id="28930"/>
    <lineage>
        <taxon>Eukaryota</taxon>
        <taxon>Viridiplantae</taxon>
        <taxon>Streptophyta</taxon>
        <taxon>Embryophyta</taxon>
        <taxon>Tracheophyta</taxon>
        <taxon>Spermatophyta</taxon>
        <taxon>Magnoliopsida</taxon>
        <taxon>eudicotyledons</taxon>
        <taxon>Gunneridae</taxon>
        <taxon>Pentapetalae</taxon>
        <taxon>rosids</taxon>
        <taxon>fabids</taxon>
        <taxon>Fagales</taxon>
        <taxon>Fagaceae</taxon>
        <taxon>Fagus</taxon>
    </lineage>
</organism>
<evidence type="ECO:0000256" key="1">
    <source>
        <dbReference type="SAM" id="MobiDB-lite"/>
    </source>
</evidence>
<accession>A0A2N9J1C5</accession>
<dbReference type="EMBL" id="OIVN01006302">
    <property type="protein sequence ID" value="SPD30121.1"/>
    <property type="molecule type" value="Genomic_DNA"/>
</dbReference>
<proteinExistence type="predicted"/>
<protein>
    <submittedName>
        <fullName evidence="2">Uncharacterized protein</fullName>
    </submittedName>
</protein>
<name>A0A2N9J1C5_FAGSY</name>
<dbReference type="AlphaFoldDB" id="A0A2N9J1C5"/>
<sequence length="165" mass="18195">MDSYALGVSGDTMDLVPLTIEFVDEDVEGIGLAAAEQAKLIVEQLDFAAEHLDLVSLEELGPQSIEELDDKRANSEATDAAEPKSLENLAEKPPSVPSKGLPLLNEFREKHGDFTADLQFGIWCWRVYGGVTKKLMKAGFGMEFMLDHIHLLAYAMFSHKAREGL</sequence>
<feature type="region of interest" description="Disordered" evidence="1">
    <location>
        <begin position="67"/>
        <end position="95"/>
    </location>
</feature>
<evidence type="ECO:0000313" key="2">
    <source>
        <dbReference type="EMBL" id="SPD30121.1"/>
    </source>
</evidence>
<reference evidence="2" key="1">
    <citation type="submission" date="2018-02" db="EMBL/GenBank/DDBJ databases">
        <authorList>
            <person name="Cohen D.B."/>
            <person name="Kent A.D."/>
        </authorList>
    </citation>
    <scope>NUCLEOTIDE SEQUENCE</scope>
</reference>